<dbReference type="CDD" id="cd00446">
    <property type="entry name" value="GrpE"/>
    <property type="match status" value="1"/>
</dbReference>
<sequence length="203" mass="23321">MAKEELDEKDLNKEAETSEDIQEDQNPEEEIKDERSEEEKAAEADAEAKDEELSDFEKLEIELAESKDKFLRLYSEFENFRRRNAKERLELVKTASEEVIADLLPVMDDFERAEKSFEDQAENEGLMEGFTLIKNKFEKTLISKGLKAMDSEAGIEFDPEIHEAITKIPAPDEKLKGKVVDVVEKGYLLNDKVIRFAKVVIGE</sequence>
<dbReference type="Proteomes" id="UP000193804">
    <property type="component" value="Unassembled WGS sequence"/>
</dbReference>
<evidence type="ECO:0000313" key="7">
    <source>
        <dbReference type="EMBL" id="SMG42156.1"/>
    </source>
</evidence>
<evidence type="ECO:0000256" key="1">
    <source>
        <dbReference type="ARBA" id="ARBA00009054"/>
    </source>
</evidence>
<feature type="compositionally biased region" description="Acidic residues" evidence="6">
    <location>
        <begin position="17"/>
        <end position="31"/>
    </location>
</feature>
<keyword evidence="3 4" id="KW-0346">Stress response</keyword>
<dbReference type="EMBL" id="FXAW01000006">
    <property type="protein sequence ID" value="SMG42156.1"/>
    <property type="molecule type" value="Genomic_DNA"/>
</dbReference>
<dbReference type="STRING" id="1028.SAMN05661096_02867"/>
<keyword evidence="3" id="KW-0963">Cytoplasm</keyword>
<dbReference type="HAMAP" id="MF_01151">
    <property type="entry name" value="GrpE"/>
    <property type="match status" value="1"/>
</dbReference>
<dbReference type="Pfam" id="PF01025">
    <property type="entry name" value="GrpE"/>
    <property type="match status" value="1"/>
</dbReference>
<comment type="subunit">
    <text evidence="3">Homodimer.</text>
</comment>
<keyword evidence="2 3" id="KW-0143">Chaperone</keyword>
<evidence type="ECO:0000256" key="4">
    <source>
        <dbReference type="RuleBase" id="RU000639"/>
    </source>
</evidence>
<evidence type="ECO:0000256" key="5">
    <source>
        <dbReference type="RuleBase" id="RU004478"/>
    </source>
</evidence>
<feature type="compositionally biased region" description="Basic and acidic residues" evidence="6">
    <location>
        <begin position="32"/>
        <end position="47"/>
    </location>
</feature>
<dbReference type="InterPro" id="IPR013805">
    <property type="entry name" value="GrpE_CC"/>
</dbReference>
<evidence type="ECO:0000256" key="6">
    <source>
        <dbReference type="SAM" id="MobiDB-lite"/>
    </source>
</evidence>
<dbReference type="OrthoDB" id="9812586at2"/>
<protein>
    <recommendedName>
        <fullName evidence="3 4">Protein GrpE</fullName>
    </recommendedName>
    <alternativeName>
        <fullName evidence="3">HSP-70 cofactor</fullName>
    </alternativeName>
</protein>
<dbReference type="GO" id="GO:0051087">
    <property type="term" value="F:protein-folding chaperone binding"/>
    <property type="evidence" value="ECO:0007669"/>
    <property type="project" value="InterPro"/>
</dbReference>
<dbReference type="SUPFAM" id="SSF51064">
    <property type="entry name" value="Head domain of nucleotide exchange factor GrpE"/>
    <property type="match status" value="1"/>
</dbReference>
<dbReference type="GO" id="GO:0051082">
    <property type="term" value="F:unfolded protein binding"/>
    <property type="evidence" value="ECO:0007669"/>
    <property type="project" value="TreeGrafter"/>
</dbReference>
<dbReference type="SUPFAM" id="SSF58014">
    <property type="entry name" value="Coiled-coil domain of nucleotide exchange factor GrpE"/>
    <property type="match status" value="1"/>
</dbReference>
<keyword evidence="8" id="KW-1185">Reference proteome</keyword>
<feature type="region of interest" description="Disordered" evidence="6">
    <location>
        <begin position="1"/>
        <end position="55"/>
    </location>
</feature>
<dbReference type="RefSeq" id="WP_085518030.1">
    <property type="nucleotide sequence ID" value="NZ_FXAW01000006.1"/>
</dbReference>
<comment type="function">
    <text evidence="3 4">Participates actively in the response to hyperosmotic and heat shock by preventing the aggregation of stress-denatured proteins, in association with DnaK and GrpE. It is the nucleotide exchange factor for DnaK and may function as a thermosensor. Unfolded proteins bind initially to DnaJ; upon interaction with the DnaJ-bound protein, DnaK hydrolyzes its bound ATP, resulting in the formation of a stable complex. GrpE releases ADP from DnaK; ATP binding to DnaK triggers the release of the substrate protein, thus completing the reaction cycle. Several rounds of ATP-dependent interactions between DnaJ, DnaK and GrpE are required for fully efficient folding.</text>
</comment>
<dbReference type="GO" id="GO:0000774">
    <property type="term" value="F:adenyl-nucleotide exchange factor activity"/>
    <property type="evidence" value="ECO:0007669"/>
    <property type="project" value="InterPro"/>
</dbReference>
<gene>
    <name evidence="3" type="primary">grpE</name>
    <name evidence="7" type="ORF">SAMN05661096_02867</name>
</gene>
<dbReference type="PROSITE" id="PS01071">
    <property type="entry name" value="GRPE"/>
    <property type="match status" value="1"/>
</dbReference>
<dbReference type="PANTHER" id="PTHR21237">
    <property type="entry name" value="GRPE PROTEIN"/>
    <property type="match status" value="1"/>
</dbReference>
<dbReference type="InterPro" id="IPR000740">
    <property type="entry name" value="GrpE"/>
</dbReference>
<name>A0A1X7KN73_9BACT</name>
<comment type="similarity">
    <text evidence="1 3 5">Belongs to the GrpE family.</text>
</comment>
<dbReference type="GO" id="GO:0006457">
    <property type="term" value="P:protein folding"/>
    <property type="evidence" value="ECO:0007669"/>
    <property type="project" value="InterPro"/>
</dbReference>
<evidence type="ECO:0000256" key="2">
    <source>
        <dbReference type="ARBA" id="ARBA00023186"/>
    </source>
</evidence>
<dbReference type="PANTHER" id="PTHR21237:SF23">
    <property type="entry name" value="GRPE PROTEIN HOMOLOG, MITOCHONDRIAL"/>
    <property type="match status" value="1"/>
</dbReference>
<dbReference type="Gene3D" id="3.90.20.20">
    <property type="match status" value="1"/>
</dbReference>
<dbReference type="InterPro" id="IPR009012">
    <property type="entry name" value="GrpE_head"/>
</dbReference>
<dbReference type="Gene3D" id="2.30.22.10">
    <property type="entry name" value="Head domain of nucleotide exchange factor GrpE"/>
    <property type="match status" value="1"/>
</dbReference>
<dbReference type="GO" id="GO:0042803">
    <property type="term" value="F:protein homodimerization activity"/>
    <property type="evidence" value="ECO:0007669"/>
    <property type="project" value="InterPro"/>
</dbReference>
<feature type="compositionally biased region" description="Basic and acidic residues" evidence="6">
    <location>
        <begin position="1"/>
        <end position="16"/>
    </location>
</feature>
<reference evidence="8" key="1">
    <citation type="submission" date="2017-04" db="EMBL/GenBank/DDBJ databases">
        <authorList>
            <person name="Varghese N."/>
            <person name="Submissions S."/>
        </authorList>
    </citation>
    <scope>NUCLEOTIDE SEQUENCE [LARGE SCALE GENOMIC DNA]</scope>
    <source>
        <strain evidence="8">DSM 4125</strain>
    </source>
</reference>
<dbReference type="PRINTS" id="PR00773">
    <property type="entry name" value="GRPEPROTEIN"/>
</dbReference>
<accession>A0A1X7KN73</accession>
<evidence type="ECO:0000313" key="8">
    <source>
        <dbReference type="Proteomes" id="UP000193804"/>
    </source>
</evidence>
<organism evidence="7 8">
    <name type="scientific">Marivirga sericea</name>
    <dbReference type="NCBI Taxonomy" id="1028"/>
    <lineage>
        <taxon>Bacteria</taxon>
        <taxon>Pseudomonadati</taxon>
        <taxon>Bacteroidota</taxon>
        <taxon>Cytophagia</taxon>
        <taxon>Cytophagales</taxon>
        <taxon>Marivirgaceae</taxon>
        <taxon>Marivirga</taxon>
    </lineage>
</organism>
<proteinExistence type="inferred from homology"/>
<dbReference type="AlphaFoldDB" id="A0A1X7KN73"/>
<dbReference type="GO" id="GO:0005737">
    <property type="term" value="C:cytoplasm"/>
    <property type="evidence" value="ECO:0007669"/>
    <property type="project" value="UniProtKB-SubCell"/>
</dbReference>
<comment type="subcellular location">
    <subcellularLocation>
        <location evidence="3">Cytoplasm</location>
    </subcellularLocation>
</comment>
<evidence type="ECO:0000256" key="3">
    <source>
        <dbReference type="HAMAP-Rule" id="MF_01151"/>
    </source>
</evidence>